<proteinExistence type="predicted"/>
<sequence length="157" mass="16607">MVDANDIADSDASSDLDGSIASYDSDGSEISSAIDESDSGHPDDLDDLDEPDGSDDSGDLGLNNLDDFNISVTFDGSNAPNVSAVIHTYDVSLGEIIGLQLGVVSNCRGTEKPCELPGLDLNEEHHGVPKHRPLPTPMTLKGLDSRLRTRGLHLHKA</sequence>
<dbReference type="EMBL" id="MCFA01000068">
    <property type="protein sequence ID" value="ORY10792.1"/>
    <property type="molecule type" value="Genomic_DNA"/>
</dbReference>
<organism evidence="2 3">
    <name type="scientific">Clohesyomyces aquaticus</name>
    <dbReference type="NCBI Taxonomy" id="1231657"/>
    <lineage>
        <taxon>Eukaryota</taxon>
        <taxon>Fungi</taxon>
        <taxon>Dikarya</taxon>
        <taxon>Ascomycota</taxon>
        <taxon>Pezizomycotina</taxon>
        <taxon>Dothideomycetes</taxon>
        <taxon>Pleosporomycetidae</taxon>
        <taxon>Pleosporales</taxon>
        <taxon>Lindgomycetaceae</taxon>
        <taxon>Clohesyomyces</taxon>
    </lineage>
</organism>
<feature type="compositionally biased region" description="Low complexity" evidence="1">
    <location>
        <begin position="15"/>
        <end position="34"/>
    </location>
</feature>
<evidence type="ECO:0000313" key="2">
    <source>
        <dbReference type="EMBL" id="ORY10792.1"/>
    </source>
</evidence>
<keyword evidence="3" id="KW-1185">Reference proteome</keyword>
<evidence type="ECO:0000256" key="1">
    <source>
        <dbReference type="SAM" id="MobiDB-lite"/>
    </source>
</evidence>
<gene>
    <name evidence="2" type="ORF">BCR34DRAFT_654031</name>
</gene>
<protein>
    <submittedName>
        <fullName evidence="2">Uncharacterized protein</fullName>
    </submittedName>
</protein>
<evidence type="ECO:0000313" key="3">
    <source>
        <dbReference type="Proteomes" id="UP000193144"/>
    </source>
</evidence>
<feature type="compositionally biased region" description="Acidic residues" evidence="1">
    <location>
        <begin position="1"/>
        <end position="14"/>
    </location>
</feature>
<reference evidence="2 3" key="1">
    <citation type="submission" date="2016-07" db="EMBL/GenBank/DDBJ databases">
        <title>Pervasive Adenine N6-methylation of Active Genes in Fungi.</title>
        <authorList>
            <consortium name="DOE Joint Genome Institute"/>
            <person name="Mondo S.J."/>
            <person name="Dannebaum R.O."/>
            <person name="Kuo R.C."/>
            <person name="Labutti K."/>
            <person name="Haridas S."/>
            <person name="Kuo A."/>
            <person name="Salamov A."/>
            <person name="Ahrendt S.R."/>
            <person name="Lipzen A."/>
            <person name="Sullivan W."/>
            <person name="Andreopoulos W.B."/>
            <person name="Clum A."/>
            <person name="Lindquist E."/>
            <person name="Daum C."/>
            <person name="Ramamoorthy G.K."/>
            <person name="Gryganskyi A."/>
            <person name="Culley D."/>
            <person name="Magnuson J.K."/>
            <person name="James T.Y."/>
            <person name="O'Malley M.A."/>
            <person name="Stajich J.E."/>
            <person name="Spatafora J.W."/>
            <person name="Visel A."/>
            <person name="Grigoriev I.V."/>
        </authorList>
    </citation>
    <scope>NUCLEOTIDE SEQUENCE [LARGE SCALE GENOMIC DNA]</scope>
    <source>
        <strain evidence="2 3">CBS 115471</strain>
    </source>
</reference>
<feature type="region of interest" description="Disordered" evidence="1">
    <location>
        <begin position="1"/>
        <end position="62"/>
    </location>
</feature>
<comment type="caution">
    <text evidence="2">The sequence shown here is derived from an EMBL/GenBank/DDBJ whole genome shotgun (WGS) entry which is preliminary data.</text>
</comment>
<name>A0A1Y1ZKL2_9PLEO</name>
<accession>A0A1Y1ZKL2</accession>
<dbReference type="AlphaFoldDB" id="A0A1Y1ZKL2"/>
<feature type="compositionally biased region" description="Acidic residues" evidence="1">
    <location>
        <begin position="44"/>
        <end position="58"/>
    </location>
</feature>
<dbReference type="Proteomes" id="UP000193144">
    <property type="component" value="Unassembled WGS sequence"/>
</dbReference>